<reference evidence="10 11" key="1">
    <citation type="submission" date="2017-06" db="EMBL/GenBank/DDBJ databases">
        <authorList>
            <person name="Swanenburg J."/>
            <person name="Kort R."/>
        </authorList>
    </citation>
    <scope>NUCLEOTIDE SEQUENCE [LARGE SCALE GENOMIC DNA]</scope>
    <source>
        <strain evidence="10 11">RL05</strain>
    </source>
</reference>
<dbReference type="Pfam" id="PF01895">
    <property type="entry name" value="PhoU"/>
    <property type="match status" value="2"/>
</dbReference>
<reference evidence="9 12" key="2">
    <citation type="submission" date="2019-09" db="EMBL/GenBank/DDBJ databases">
        <title>Investigation of probiotic properties of different lactic acid bacteria.</title>
        <authorList>
            <person name="Jaomanjaka F."/>
            <person name="Blanc P."/>
        </authorList>
    </citation>
    <scope>NUCLEOTIDE SEQUENCE [LARGE SCALE GENOMIC DNA]</scope>
    <source>
        <strain evidence="9 12">BIO6272</strain>
    </source>
</reference>
<organism evidence="10 11">
    <name type="scientific">Lactobacillus crispatus</name>
    <dbReference type="NCBI Taxonomy" id="47770"/>
    <lineage>
        <taxon>Bacteria</taxon>
        <taxon>Bacillati</taxon>
        <taxon>Bacillota</taxon>
        <taxon>Bacilli</taxon>
        <taxon>Lactobacillales</taxon>
        <taxon>Lactobacillaceae</taxon>
        <taxon>Lactobacillus</taxon>
    </lineage>
</organism>
<keyword evidence="4 7" id="KW-0813">Transport</keyword>
<evidence type="ECO:0000313" key="11">
    <source>
        <dbReference type="Proteomes" id="UP000295195"/>
    </source>
</evidence>
<keyword evidence="6 7" id="KW-0592">Phosphate transport</keyword>
<evidence type="ECO:0000313" key="12">
    <source>
        <dbReference type="Proteomes" id="UP000430323"/>
    </source>
</evidence>
<dbReference type="InterPro" id="IPR026022">
    <property type="entry name" value="PhoU_dom"/>
</dbReference>
<dbReference type="EMBL" id="WBOB01000064">
    <property type="protein sequence ID" value="KAB1971638.1"/>
    <property type="molecule type" value="Genomic_DNA"/>
</dbReference>
<feature type="domain" description="PhoU" evidence="8">
    <location>
        <begin position="119"/>
        <end position="203"/>
    </location>
</feature>
<dbReference type="NCBIfam" id="TIGR02135">
    <property type="entry name" value="phoU_full"/>
    <property type="match status" value="1"/>
</dbReference>
<evidence type="ECO:0000256" key="4">
    <source>
        <dbReference type="ARBA" id="ARBA00022448"/>
    </source>
</evidence>
<dbReference type="GO" id="GO:0030643">
    <property type="term" value="P:intracellular phosphate ion homeostasis"/>
    <property type="evidence" value="ECO:0007669"/>
    <property type="project" value="InterPro"/>
</dbReference>
<dbReference type="GO" id="GO:0045936">
    <property type="term" value="P:negative regulation of phosphate metabolic process"/>
    <property type="evidence" value="ECO:0007669"/>
    <property type="project" value="InterPro"/>
</dbReference>
<sequence length="213" mass="24024">MTRSRFDEELDNLQKSMEDIGKLCQEAILEATNTLFTGDYHEAEDSVNLHRRIHKSERKIEDSCLRLLMEQQPVATDLRVISSSLKAVYDLERIGEISADIAELVLNEHLSIANDQLNLKSMVQTSTSMVDDAVTALSTKNLELAQAVIDRDDIVDDDFDHAREILINNFSKDGNPEYLINLMMVAKYLEKIGDHAVNVAKWTKFVATGKAGR</sequence>
<protein>
    <recommendedName>
        <fullName evidence="7">Phosphate-specific transport system accessory protein PhoU</fullName>
    </recommendedName>
</protein>
<dbReference type="SUPFAM" id="SSF109755">
    <property type="entry name" value="PhoU-like"/>
    <property type="match status" value="1"/>
</dbReference>
<comment type="function">
    <text evidence="7">Plays a role in the regulation of phosphate uptake.</text>
</comment>
<dbReference type="Gene3D" id="1.20.58.220">
    <property type="entry name" value="Phosphate transport system protein phou homolog 2, domain 2"/>
    <property type="match status" value="1"/>
</dbReference>
<evidence type="ECO:0000256" key="6">
    <source>
        <dbReference type="ARBA" id="ARBA00022592"/>
    </source>
</evidence>
<evidence type="ECO:0000256" key="2">
    <source>
        <dbReference type="ARBA" id="ARBA00008107"/>
    </source>
</evidence>
<dbReference type="RefSeq" id="WP_005728888.1">
    <property type="nucleotide sequence ID" value="NZ_CAZZQD010000001.1"/>
</dbReference>
<dbReference type="GO" id="GO:0006817">
    <property type="term" value="P:phosphate ion transport"/>
    <property type="evidence" value="ECO:0007669"/>
    <property type="project" value="UniProtKB-KW"/>
</dbReference>
<dbReference type="InterPro" id="IPR028366">
    <property type="entry name" value="PhoU"/>
</dbReference>
<dbReference type="AlphaFoldDB" id="A0A4R6CSP9"/>
<name>A0A4R6CSP9_9LACO</name>
<keyword evidence="5 7" id="KW-0963">Cytoplasm</keyword>
<comment type="subunit">
    <text evidence="3 7">Homodimer.</text>
</comment>
<gene>
    <name evidence="10" type="primary">phoU</name>
    <name evidence="10" type="ORF">CEE75_08490</name>
    <name evidence="9" type="ORF">F8251_08880</name>
</gene>
<comment type="subcellular location">
    <subcellularLocation>
        <location evidence="1 7">Cytoplasm</location>
    </subcellularLocation>
</comment>
<feature type="domain" description="PhoU" evidence="8">
    <location>
        <begin position="19"/>
        <end position="105"/>
    </location>
</feature>
<comment type="caution">
    <text evidence="10">The sequence shown here is derived from an EMBL/GenBank/DDBJ whole genome shotgun (WGS) entry which is preliminary data.</text>
</comment>
<dbReference type="Proteomes" id="UP000295195">
    <property type="component" value="Unassembled WGS sequence"/>
</dbReference>
<evidence type="ECO:0000256" key="1">
    <source>
        <dbReference type="ARBA" id="ARBA00004496"/>
    </source>
</evidence>
<evidence type="ECO:0000259" key="8">
    <source>
        <dbReference type="Pfam" id="PF01895"/>
    </source>
</evidence>
<dbReference type="PANTHER" id="PTHR42930">
    <property type="entry name" value="PHOSPHATE-SPECIFIC TRANSPORT SYSTEM ACCESSORY PROTEIN PHOU"/>
    <property type="match status" value="1"/>
</dbReference>
<evidence type="ECO:0000313" key="10">
    <source>
        <dbReference type="EMBL" id="TDN30137.1"/>
    </source>
</evidence>
<dbReference type="PANTHER" id="PTHR42930:SF3">
    <property type="entry name" value="PHOSPHATE-SPECIFIC TRANSPORT SYSTEM ACCESSORY PROTEIN PHOU"/>
    <property type="match status" value="1"/>
</dbReference>
<evidence type="ECO:0000256" key="3">
    <source>
        <dbReference type="ARBA" id="ARBA00011738"/>
    </source>
</evidence>
<proteinExistence type="inferred from homology"/>
<dbReference type="GO" id="GO:0005737">
    <property type="term" value="C:cytoplasm"/>
    <property type="evidence" value="ECO:0007669"/>
    <property type="project" value="UniProtKB-SubCell"/>
</dbReference>
<evidence type="ECO:0000256" key="7">
    <source>
        <dbReference type="PIRNR" id="PIRNR003107"/>
    </source>
</evidence>
<evidence type="ECO:0000256" key="5">
    <source>
        <dbReference type="ARBA" id="ARBA00022490"/>
    </source>
</evidence>
<dbReference type="FunFam" id="1.20.58.220:FF:000004">
    <property type="entry name" value="Phosphate-specific transport system accessory protein PhoU"/>
    <property type="match status" value="1"/>
</dbReference>
<dbReference type="EMBL" id="NKLP01000150">
    <property type="protein sequence ID" value="TDN30137.1"/>
    <property type="molecule type" value="Genomic_DNA"/>
</dbReference>
<accession>A0A4R6CSP9</accession>
<evidence type="ECO:0000313" key="9">
    <source>
        <dbReference type="EMBL" id="KAB1971638.1"/>
    </source>
</evidence>
<dbReference type="Proteomes" id="UP000430323">
    <property type="component" value="Unassembled WGS sequence"/>
</dbReference>
<dbReference type="PIRSF" id="PIRSF003107">
    <property type="entry name" value="PhoU"/>
    <property type="match status" value="1"/>
</dbReference>
<comment type="similarity">
    <text evidence="2 7">Belongs to the PhoU family.</text>
</comment>
<dbReference type="InterPro" id="IPR038078">
    <property type="entry name" value="PhoU-like_sf"/>
</dbReference>